<reference evidence="1 2" key="1">
    <citation type="submission" date="2019-03" db="EMBL/GenBank/DDBJ databases">
        <title>Genomic Encyclopedia of Type Strains, Phase IV (KMG-IV): sequencing the most valuable type-strain genomes for metagenomic binning, comparative biology and taxonomic classification.</title>
        <authorList>
            <person name="Goeker M."/>
        </authorList>
    </citation>
    <scope>NUCLEOTIDE SEQUENCE [LARGE SCALE GENOMIC DNA]</scope>
    <source>
        <strain evidence="1 2">DSM 100433</strain>
    </source>
</reference>
<proteinExistence type="predicted"/>
<dbReference type="Proteomes" id="UP000294682">
    <property type="component" value="Unassembled WGS sequence"/>
</dbReference>
<gene>
    <name evidence="1" type="ORF">EDD78_101194</name>
</gene>
<dbReference type="EMBL" id="SLUK01000001">
    <property type="protein sequence ID" value="TCL45213.1"/>
    <property type="molecule type" value="Genomic_DNA"/>
</dbReference>
<dbReference type="InterPro" id="IPR038369">
    <property type="entry name" value="SpoVAD_sf"/>
</dbReference>
<dbReference type="InterPro" id="IPR016039">
    <property type="entry name" value="Thiolase-like"/>
</dbReference>
<dbReference type="RefSeq" id="WP_132083523.1">
    <property type="nucleotide sequence ID" value="NZ_SLUK01000001.1"/>
</dbReference>
<dbReference type="PIRSF" id="PIRSF011570">
    <property type="entry name" value="SpoVAD"/>
    <property type="match status" value="1"/>
</dbReference>
<accession>A0A9X8ULX0</accession>
<dbReference type="NCBIfam" id="TIGR02845">
    <property type="entry name" value="spore_V_AD"/>
    <property type="match status" value="1"/>
</dbReference>
<dbReference type="SUPFAM" id="SSF53901">
    <property type="entry name" value="Thiolase-like"/>
    <property type="match status" value="1"/>
</dbReference>
<organism evidence="1 2">
    <name type="scientific">Harryflintia acetispora</name>
    <dbReference type="NCBI Taxonomy" id="1849041"/>
    <lineage>
        <taxon>Bacteria</taxon>
        <taxon>Bacillati</taxon>
        <taxon>Bacillota</taxon>
        <taxon>Clostridia</taxon>
        <taxon>Eubacteriales</taxon>
        <taxon>Oscillospiraceae</taxon>
        <taxon>Harryflintia</taxon>
    </lineage>
</organism>
<sequence length="342" mass="36219">MPTKIGKYTTRLDTSPSLVSFASVVSKKEGEGPLAPYFDMICDDTSFGEQTWEKAESRMQKDAVSKALQKANLSSSNIDYIFAGDLLNQCISSSYGLRDLGVPFFGLYGACSTMAESLSLASLFVEASLCNTAVAVTSSHFCSAERQFRFPLEYGGSRAPTSQWTVTGSGAAVVGKQVSPPYVKHVCVGTIEDMGIKDINNMGAAMAPAAAATLSRFFEDTVTGPDNYDLVLTGDLGQVGSQLLDELLEREGYTLGKKHNDCGLMIYDRETQDVAAGGSGCGCSASVLCSYICQAIQAGRLRDVLFVATGALMSTTSVQQGESIPGIAHLVHLSSTPHKGGK</sequence>
<name>A0A9X8ULX0_9FIRM</name>
<dbReference type="AlphaFoldDB" id="A0A9X8ULX0"/>
<dbReference type="Gene3D" id="3.40.47.40">
    <property type="entry name" value="Stage V sporulation protein AD"/>
    <property type="match status" value="1"/>
</dbReference>
<evidence type="ECO:0000313" key="1">
    <source>
        <dbReference type="EMBL" id="TCL45213.1"/>
    </source>
</evidence>
<evidence type="ECO:0000313" key="2">
    <source>
        <dbReference type="Proteomes" id="UP000294682"/>
    </source>
</evidence>
<dbReference type="InterPro" id="IPR010894">
    <property type="entry name" value="SpoVAD"/>
</dbReference>
<dbReference type="GO" id="GO:0016746">
    <property type="term" value="F:acyltransferase activity"/>
    <property type="evidence" value="ECO:0007669"/>
    <property type="project" value="InterPro"/>
</dbReference>
<protein>
    <submittedName>
        <fullName evidence="1">Stage V sporulation protein AD</fullName>
    </submittedName>
</protein>
<dbReference type="Pfam" id="PF07451">
    <property type="entry name" value="SpoVAD"/>
    <property type="match status" value="1"/>
</dbReference>
<keyword evidence="2" id="KW-1185">Reference proteome</keyword>
<dbReference type="NCBIfam" id="NF006160">
    <property type="entry name" value="PRK08304.1"/>
    <property type="match status" value="1"/>
</dbReference>
<comment type="caution">
    <text evidence="1">The sequence shown here is derived from an EMBL/GenBank/DDBJ whole genome shotgun (WGS) entry which is preliminary data.</text>
</comment>